<dbReference type="AlphaFoldDB" id="H3H8P3"/>
<dbReference type="EnsemblProtists" id="Phyra87181">
    <property type="protein sequence ID" value="Phyra87181"/>
    <property type="gene ID" value="Phyra87181"/>
</dbReference>
<evidence type="ECO:0000313" key="2">
    <source>
        <dbReference type="EnsemblProtists" id="Phyra87181"/>
    </source>
</evidence>
<feature type="compositionally biased region" description="Basic and acidic residues" evidence="1">
    <location>
        <begin position="288"/>
        <end position="302"/>
    </location>
</feature>
<name>H3H8P3_PHYRM</name>
<organism evidence="2 3">
    <name type="scientific">Phytophthora ramorum</name>
    <name type="common">Sudden oak death agent</name>
    <dbReference type="NCBI Taxonomy" id="164328"/>
    <lineage>
        <taxon>Eukaryota</taxon>
        <taxon>Sar</taxon>
        <taxon>Stramenopiles</taxon>
        <taxon>Oomycota</taxon>
        <taxon>Peronosporomycetes</taxon>
        <taxon>Peronosporales</taxon>
        <taxon>Peronosporaceae</taxon>
        <taxon>Phytophthora</taxon>
    </lineage>
</organism>
<dbReference type="Proteomes" id="UP000005238">
    <property type="component" value="Unassembled WGS sequence"/>
</dbReference>
<protein>
    <submittedName>
        <fullName evidence="2">Uncharacterized protein</fullName>
    </submittedName>
</protein>
<feature type="region of interest" description="Disordered" evidence="1">
    <location>
        <begin position="272"/>
        <end position="302"/>
    </location>
</feature>
<dbReference type="EMBL" id="DS567527">
    <property type="status" value="NOT_ANNOTATED_CDS"/>
    <property type="molecule type" value="Genomic_DNA"/>
</dbReference>
<feature type="region of interest" description="Disordered" evidence="1">
    <location>
        <begin position="163"/>
        <end position="183"/>
    </location>
</feature>
<evidence type="ECO:0000313" key="3">
    <source>
        <dbReference type="Proteomes" id="UP000005238"/>
    </source>
</evidence>
<proteinExistence type="predicted"/>
<evidence type="ECO:0000256" key="1">
    <source>
        <dbReference type="SAM" id="MobiDB-lite"/>
    </source>
</evidence>
<accession>H3H8P3</accession>
<keyword evidence="3" id="KW-1185">Reference proteome</keyword>
<dbReference type="eggNOG" id="ENOG502RGRX">
    <property type="taxonomic scope" value="Eukaryota"/>
</dbReference>
<dbReference type="InParanoid" id="H3H8P3"/>
<reference evidence="2" key="2">
    <citation type="submission" date="2015-06" db="UniProtKB">
        <authorList>
            <consortium name="EnsemblProtists"/>
        </authorList>
    </citation>
    <scope>IDENTIFICATION</scope>
    <source>
        <strain evidence="2">Pr102</strain>
    </source>
</reference>
<dbReference type="OMA" id="DRNAGEW"/>
<dbReference type="HOGENOM" id="CLU_066552_0_0_1"/>
<sequence>MDTGDLTYEETLERWALHDCSAVQGDRSADEMIALFNRWRSTRSKPIAARGTVTYRSMDRSWTSFVERWNIEGEEIFTQRLEQREATHSRLSVSALALEICETSYDADRKSCFVHFKTGCPRCRGFDLPRPSAEEWQRQVEEYPLTESERRLIGRFEASLHASRRGVAPRRPEDLPPLQGLPPIRHGAKPANKILAVTGDGVVAVTTTATPTAGTRGSTGIIVLENGLDHYQHHRREERGRPAQTENRGQDAAIAQRLDRMARRLDVLENENQELRRRVPRRQSPQRGQDRNAGEWQRRRWG</sequence>
<reference evidence="3" key="1">
    <citation type="journal article" date="2006" name="Science">
        <title>Phytophthora genome sequences uncover evolutionary origins and mechanisms of pathogenesis.</title>
        <authorList>
            <person name="Tyler B.M."/>
            <person name="Tripathy S."/>
            <person name="Zhang X."/>
            <person name="Dehal P."/>
            <person name="Jiang R.H."/>
            <person name="Aerts A."/>
            <person name="Arredondo F.D."/>
            <person name="Baxter L."/>
            <person name="Bensasson D."/>
            <person name="Beynon J.L."/>
            <person name="Chapman J."/>
            <person name="Damasceno C.M."/>
            <person name="Dorrance A.E."/>
            <person name="Dou D."/>
            <person name="Dickerman A.W."/>
            <person name="Dubchak I.L."/>
            <person name="Garbelotto M."/>
            <person name="Gijzen M."/>
            <person name="Gordon S.G."/>
            <person name="Govers F."/>
            <person name="Grunwald N.J."/>
            <person name="Huang W."/>
            <person name="Ivors K.L."/>
            <person name="Jones R.W."/>
            <person name="Kamoun S."/>
            <person name="Krampis K."/>
            <person name="Lamour K.H."/>
            <person name="Lee M.K."/>
            <person name="McDonald W.H."/>
            <person name="Medina M."/>
            <person name="Meijer H.J."/>
            <person name="Nordberg E.K."/>
            <person name="Maclean D.J."/>
            <person name="Ospina-Giraldo M.D."/>
            <person name="Morris P.F."/>
            <person name="Phuntumart V."/>
            <person name="Putnam N.H."/>
            <person name="Rash S."/>
            <person name="Rose J.K."/>
            <person name="Sakihama Y."/>
            <person name="Salamov A.A."/>
            <person name="Savidor A."/>
            <person name="Scheuring C.F."/>
            <person name="Smith B.M."/>
            <person name="Sobral B.W."/>
            <person name="Terry A."/>
            <person name="Torto-Alalibo T.A."/>
            <person name="Win J."/>
            <person name="Xu Z."/>
            <person name="Zhang H."/>
            <person name="Grigoriev I.V."/>
            <person name="Rokhsar D.S."/>
            <person name="Boore J.L."/>
        </authorList>
    </citation>
    <scope>NUCLEOTIDE SEQUENCE [LARGE SCALE GENOMIC DNA]</scope>
    <source>
        <strain evidence="3">Pr102</strain>
    </source>
</reference>